<evidence type="ECO:0000313" key="1">
    <source>
        <dbReference type="EMBL" id="JAD28212.1"/>
    </source>
</evidence>
<organism evidence="1">
    <name type="scientific">Arundo donax</name>
    <name type="common">Giant reed</name>
    <name type="synonym">Donax arundinaceus</name>
    <dbReference type="NCBI Taxonomy" id="35708"/>
    <lineage>
        <taxon>Eukaryota</taxon>
        <taxon>Viridiplantae</taxon>
        <taxon>Streptophyta</taxon>
        <taxon>Embryophyta</taxon>
        <taxon>Tracheophyta</taxon>
        <taxon>Spermatophyta</taxon>
        <taxon>Magnoliopsida</taxon>
        <taxon>Liliopsida</taxon>
        <taxon>Poales</taxon>
        <taxon>Poaceae</taxon>
        <taxon>PACMAD clade</taxon>
        <taxon>Arundinoideae</taxon>
        <taxon>Arundineae</taxon>
        <taxon>Arundo</taxon>
    </lineage>
</organism>
<reference evidence="1" key="1">
    <citation type="submission" date="2014-09" db="EMBL/GenBank/DDBJ databases">
        <authorList>
            <person name="Magalhaes I.L.F."/>
            <person name="Oliveira U."/>
            <person name="Santos F.R."/>
            <person name="Vidigal T.H.D.A."/>
            <person name="Brescovit A.D."/>
            <person name="Santos A.J."/>
        </authorList>
    </citation>
    <scope>NUCLEOTIDE SEQUENCE</scope>
    <source>
        <tissue evidence="1">Shoot tissue taken approximately 20 cm above the soil surface</tissue>
    </source>
</reference>
<proteinExistence type="predicted"/>
<protein>
    <submittedName>
        <fullName evidence="1">Uncharacterized protein</fullName>
    </submittedName>
</protein>
<name>A0A0A8Z027_ARUDO</name>
<dbReference type="AlphaFoldDB" id="A0A0A8Z027"/>
<accession>A0A0A8Z027</accession>
<dbReference type="EMBL" id="GBRH01269683">
    <property type="protein sequence ID" value="JAD28212.1"/>
    <property type="molecule type" value="Transcribed_RNA"/>
</dbReference>
<sequence length="59" mass="7167">MQTIYREHMRTSQMKIFLLFFIPQIESSFVFQTVRYLAREIVVVQVSAVVQRKCTRQRK</sequence>
<reference evidence="1" key="2">
    <citation type="journal article" date="2015" name="Data Brief">
        <title>Shoot transcriptome of the giant reed, Arundo donax.</title>
        <authorList>
            <person name="Barrero R.A."/>
            <person name="Guerrero F.D."/>
            <person name="Moolhuijzen P."/>
            <person name="Goolsby J.A."/>
            <person name="Tidwell J."/>
            <person name="Bellgard S.E."/>
            <person name="Bellgard M.I."/>
        </authorList>
    </citation>
    <scope>NUCLEOTIDE SEQUENCE</scope>
    <source>
        <tissue evidence="1">Shoot tissue taken approximately 20 cm above the soil surface</tissue>
    </source>
</reference>